<keyword evidence="5 7" id="KW-0472">Membrane</keyword>
<evidence type="ECO:0000259" key="8">
    <source>
        <dbReference type="Pfam" id="PF04138"/>
    </source>
</evidence>
<comment type="similarity">
    <text evidence="2">Belongs to the GtrA family.</text>
</comment>
<dbReference type="PANTHER" id="PTHR38459">
    <property type="entry name" value="PROPHAGE BACTOPRENOL-LINKED GLUCOSE TRANSLOCASE HOMOLOG"/>
    <property type="match status" value="1"/>
</dbReference>
<dbReference type="GO" id="GO:0005886">
    <property type="term" value="C:plasma membrane"/>
    <property type="evidence" value="ECO:0007669"/>
    <property type="project" value="TreeGrafter"/>
</dbReference>
<feature type="compositionally biased region" description="Basic and acidic residues" evidence="6">
    <location>
        <begin position="1"/>
        <end position="18"/>
    </location>
</feature>
<name>A0A916T9V0_9ACTN</name>
<dbReference type="AlphaFoldDB" id="A0A916T9V0"/>
<evidence type="ECO:0000313" key="10">
    <source>
        <dbReference type="Proteomes" id="UP000621454"/>
    </source>
</evidence>
<feature type="transmembrane region" description="Helical" evidence="7">
    <location>
        <begin position="103"/>
        <end position="124"/>
    </location>
</feature>
<dbReference type="PANTHER" id="PTHR38459:SF6">
    <property type="entry name" value="ARABINOGALACTAN BIOSYNTHESIS RECRUITING PROTEIN RV3789"/>
    <property type="match status" value="1"/>
</dbReference>
<proteinExistence type="inferred from homology"/>
<dbReference type="Proteomes" id="UP000621454">
    <property type="component" value="Unassembled WGS sequence"/>
</dbReference>
<feature type="transmembrane region" description="Helical" evidence="7">
    <location>
        <begin position="74"/>
        <end position="91"/>
    </location>
</feature>
<evidence type="ECO:0000313" key="9">
    <source>
        <dbReference type="EMBL" id="GGB35441.1"/>
    </source>
</evidence>
<organism evidence="9 10">
    <name type="scientific">Gordonia jinhuaensis</name>
    <dbReference type="NCBI Taxonomy" id="1517702"/>
    <lineage>
        <taxon>Bacteria</taxon>
        <taxon>Bacillati</taxon>
        <taxon>Actinomycetota</taxon>
        <taxon>Actinomycetes</taxon>
        <taxon>Mycobacteriales</taxon>
        <taxon>Gordoniaceae</taxon>
        <taxon>Gordonia</taxon>
    </lineage>
</organism>
<accession>A0A916T9V0</accession>
<dbReference type="EMBL" id="BMGC01000016">
    <property type="protein sequence ID" value="GGB35441.1"/>
    <property type="molecule type" value="Genomic_DNA"/>
</dbReference>
<evidence type="ECO:0000256" key="2">
    <source>
        <dbReference type="ARBA" id="ARBA00009399"/>
    </source>
</evidence>
<dbReference type="Pfam" id="PF04138">
    <property type="entry name" value="GtrA_DPMS_TM"/>
    <property type="match status" value="1"/>
</dbReference>
<keyword evidence="10" id="KW-1185">Reference proteome</keyword>
<evidence type="ECO:0000256" key="5">
    <source>
        <dbReference type="ARBA" id="ARBA00023136"/>
    </source>
</evidence>
<keyword evidence="4 7" id="KW-1133">Transmembrane helix</keyword>
<reference evidence="9" key="2">
    <citation type="submission" date="2020-09" db="EMBL/GenBank/DDBJ databases">
        <authorList>
            <person name="Sun Q."/>
            <person name="Zhou Y."/>
        </authorList>
    </citation>
    <scope>NUCLEOTIDE SEQUENCE</scope>
    <source>
        <strain evidence="9">CGMCC 1.12827</strain>
    </source>
</reference>
<evidence type="ECO:0000256" key="1">
    <source>
        <dbReference type="ARBA" id="ARBA00004141"/>
    </source>
</evidence>
<protein>
    <submittedName>
        <fullName evidence="9">Membrane protein</fullName>
    </submittedName>
</protein>
<keyword evidence="3 7" id="KW-0812">Transmembrane</keyword>
<evidence type="ECO:0000256" key="3">
    <source>
        <dbReference type="ARBA" id="ARBA00022692"/>
    </source>
</evidence>
<comment type="caution">
    <text evidence="9">The sequence shown here is derived from an EMBL/GenBank/DDBJ whole genome shotgun (WGS) entry which is preliminary data.</text>
</comment>
<feature type="domain" description="GtrA/DPMS transmembrane" evidence="8">
    <location>
        <begin position="46"/>
        <end position="162"/>
    </location>
</feature>
<evidence type="ECO:0000256" key="7">
    <source>
        <dbReference type="SAM" id="Phobius"/>
    </source>
</evidence>
<feature type="region of interest" description="Disordered" evidence="6">
    <location>
        <begin position="1"/>
        <end position="27"/>
    </location>
</feature>
<dbReference type="InterPro" id="IPR007267">
    <property type="entry name" value="GtrA_DPMS_TM"/>
</dbReference>
<sequence length="165" mass="18446">MSEEQQHQPESPHEEFESPHAPMPIELPLDDQEASTNVDLKTQIIRFIVTGVGSGVLDFGLTLILQYGVGAPEWLAKTCGWILGTTAAYLVNRRWTFRATPSARRFIAVALLYLCTFGIQVGIYSGLAQVWPERPIYSLFAYVIAQGTATVINFVVQRMVIFKIE</sequence>
<feature type="transmembrane region" description="Helical" evidence="7">
    <location>
        <begin position="136"/>
        <end position="156"/>
    </location>
</feature>
<comment type="subcellular location">
    <subcellularLocation>
        <location evidence="1">Membrane</location>
        <topology evidence="1">Multi-pass membrane protein</topology>
    </subcellularLocation>
</comment>
<reference evidence="9" key="1">
    <citation type="journal article" date="2014" name="Int. J. Syst. Evol. Microbiol.">
        <title>Complete genome sequence of Corynebacterium casei LMG S-19264T (=DSM 44701T), isolated from a smear-ripened cheese.</title>
        <authorList>
            <consortium name="US DOE Joint Genome Institute (JGI-PGF)"/>
            <person name="Walter F."/>
            <person name="Albersmeier A."/>
            <person name="Kalinowski J."/>
            <person name="Ruckert C."/>
        </authorList>
    </citation>
    <scope>NUCLEOTIDE SEQUENCE</scope>
    <source>
        <strain evidence="9">CGMCC 1.12827</strain>
    </source>
</reference>
<gene>
    <name evidence="9" type="ORF">GCM10011489_24390</name>
</gene>
<dbReference type="InterPro" id="IPR051401">
    <property type="entry name" value="GtrA_CellWall_Glycosyl"/>
</dbReference>
<evidence type="ECO:0000256" key="4">
    <source>
        <dbReference type="ARBA" id="ARBA00022989"/>
    </source>
</evidence>
<feature type="transmembrane region" description="Helical" evidence="7">
    <location>
        <begin position="44"/>
        <end position="68"/>
    </location>
</feature>
<evidence type="ECO:0000256" key="6">
    <source>
        <dbReference type="SAM" id="MobiDB-lite"/>
    </source>
</evidence>
<dbReference type="GO" id="GO:0000271">
    <property type="term" value="P:polysaccharide biosynthetic process"/>
    <property type="evidence" value="ECO:0007669"/>
    <property type="project" value="InterPro"/>
</dbReference>